<dbReference type="AlphaFoldDB" id="A0A7S1B1U8"/>
<gene>
    <name evidence="1" type="ORF">NSCI0253_LOCUS46806</name>
</gene>
<sequence length="240" mass="27256">MAQLDEATLARVLPFIQDVQCRLCCREWSNHIFVSLQLVNRMRFHKHVRENGVVSYYHGGVRSFGEDFEECVAYSFEFFESGTYHLQWTRGFGQWSAANERQIGVWWVQGSNVCCKSRDGPEVADGCVRYAPAGRVFELDVDGVLSGNTVADGTALVWEFHIRGSPVPCFHDATNERSPDLDHHVRSIPAPLSLRSDARFVEIDGDVLEVSGDIKANYPESDWQRLMRCRARFGLLGHQT</sequence>
<accession>A0A7S1B1U8</accession>
<evidence type="ECO:0000313" key="1">
    <source>
        <dbReference type="EMBL" id="CAD8872449.1"/>
    </source>
</evidence>
<name>A0A7S1B1U8_NOCSC</name>
<dbReference type="EMBL" id="HBFQ01065871">
    <property type="protein sequence ID" value="CAD8872449.1"/>
    <property type="molecule type" value="Transcribed_RNA"/>
</dbReference>
<protein>
    <submittedName>
        <fullName evidence="1">Uncharacterized protein</fullName>
    </submittedName>
</protein>
<reference evidence="1" key="1">
    <citation type="submission" date="2021-01" db="EMBL/GenBank/DDBJ databases">
        <authorList>
            <person name="Corre E."/>
            <person name="Pelletier E."/>
            <person name="Niang G."/>
            <person name="Scheremetjew M."/>
            <person name="Finn R."/>
            <person name="Kale V."/>
            <person name="Holt S."/>
            <person name="Cochrane G."/>
            <person name="Meng A."/>
            <person name="Brown T."/>
            <person name="Cohen L."/>
        </authorList>
    </citation>
    <scope>NUCLEOTIDE SEQUENCE</scope>
</reference>
<proteinExistence type="predicted"/>
<organism evidence="1">
    <name type="scientific">Noctiluca scintillans</name>
    <name type="common">Sea sparkle</name>
    <name type="synonym">Red tide dinoflagellate</name>
    <dbReference type="NCBI Taxonomy" id="2966"/>
    <lineage>
        <taxon>Eukaryota</taxon>
        <taxon>Sar</taxon>
        <taxon>Alveolata</taxon>
        <taxon>Dinophyceae</taxon>
        <taxon>Noctilucales</taxon>
        <taxon>Noctilucaceae</taxon>
        <taxon>Noctiluca</taxon>
    </lineage>
</organism>